<dbReference type="Proteomes" id="UP000034589">
    <property type="component" value="Unassembled WGS sequence"/>
</dbReference>
<dbReference type="Gene3D" id="3.90.550.10">
    <property type="entry name" value="Spore Coat Polysaccharide Biosynthesis Protein SpsA, Chain A"/>
    <property type="match status" value="1"/>
</dbReference>
<dbReference type="PANTHER" id="PTHR42866">
    <property type="entry name" value="3-DEOXY-MANNO-OCTULOSONATE CYTIDYLYLTRANSFERASE"/>
    <property type="match status" value="1"/>
</dbReference>
<sequence>MLERVSKSKGIDKIIVATTENPNDQTLVEYLKTIGQPYFVGDENDVLDRYYQAAIAHGTKTGDIIVRMTSDCPLIDPRVVDETIRFYKDNDFDYASNNLEPYTFPDGMDVEVFSFDALEKAWKEATKPSHREHVTFYFWKDPRIFKIGQYVNQKQNQAGYRLTLDYPGDYELLKAVYRALYPRDPLFTMRDILTFLDTNPDVKKLNAEVERNVSWGSA</sequence>
<comment type="caution">
    <text evidence="1">The sequence shown here is derived from an EMBL/GenBank/DDBJ whole genome shotgun (WGS) entry which is preliminary data.</text>
</comment>
<accession>A0A0G1VNW5</accession>
<evidence type="ECO:0000313" key="2">
    <source>
        <dbReference type="Proteomes" id="UP000034589"/>
    </source>
</evidence>
<gene>
    <name evidence="1" type="ORF">UY39_C0001G0018</name>
</gene>
<dbReference type="SUPFAM" id="SSF53448">
    <property type="entry name" value="Nucleotide-diphospho-sugar transferases"/>
    <property type="match status" value="1"/>
</dbReference>
<dbReference type="Pfam" id="PF02348">
    <property type="entry name" value="CTP_transf_3"/>
    <property type="match status" value="1"/>
</dbReference>
<dbReference type="CDD" id="cd02518">
    <property type="entry name" value="GT2_SpsF"/>
    <property type="match status" value="1"/>
</dbReference>
<dbReference type="GO" id="GO:0005829">
    <property type="term" value="C:cytosol"/>
    <property type="evidence" value="ECO:0007669"/>
    <property type="project" value="TreeGrafter"/>
</dbReference>
<dbReference type="AlphaFoldDB" id="A0A0G1VNW5"/>
<dbReference type="EMBL" id="LCPV01000001">
    <property type="protein sequence ID" value="KKW08138.1"/>
    <property type="molecule type" value="Genomic_DNA"/>
</dbReference>
<evidence type="ECO:0000313" key="1">
    <source>
        <dbReference type="EMBL" id="KKW08138.1"/>
    </source>
</evidence>
<reference evidence="1 2" key="1">
    <citation type="journal article" date="2015" name="Nature">
        <title>rRNA introns, odd ribosomes, and small enigmatic genomes across a large radiation of phyla.</title>
        <authorList>
            <person name="Brown C.T."/>
            <person name="Hug L.A."/>
            <person name="Thomas B.C."/>
            <person name="Sharon I."/>
            <person name="Castelle C.J."/>
            <person name="Singh A."/>
            <person name="Wilkins M.J."/>
            <person name="Williams K.H."/>
            <person name="Banfield J.F."/>
        </authorList>
    </citation>
    <scope>NUCLEOTIDE SEQUENCE [LARGE SCALE GENOMIC DNA]</scope>
</reference>
<name>A0A0G1VNW5_9BACT</name>
<organism evidence="1 2">
    <name type="scientific">Candidatus Kaiserbacteria bacterium GW2011_GWC2_49_12</name>
    <dbReference type="NCBI Taxonomy" id="1618675"/>
    <lineage>
        <taxon>Bacteria</taxon>
        <taxon>Candidatus Kaiseribacteriota</taxon>
    </lineage>
</organism>
<proteinExistence type="predicted"/>
<dbReference type="PANTHER" id="PTHR42866:SF1">
    <property type="entry name" value="SPORE COAT POLYSACCHARIDE BIOSYNTHESIS PROTEIN SPSF"/>
    <property type="match status" value="1"/>
</dbReference>
<protein>
    <submittedName>
        <fullName evidence="1">Spore coat polysaccharide biosynthesis protein SpsF</fullName>
    </submittedName>
</protein>
<dbReference type="InterPro" id="IPR029044">
    <property type="entry name" value="Nucleotide-diphossugar_trans"/>
</dbReference>
<dbReference type="InterPro" id="IPR003329">
    <property type="entry name" value="Cytidylyl_trans"/>
</dbReference>